<name>A0A918URR1_9BACT</name>
<reference evidence="3" key="2">
    <citation type="submission" date="2020-09" db="EMBL/GenBank/DDBJ databases">
        <authorList>
            <person name="Sun Q."/>
            <person name="Kim S."/>
        </authorList>
    </citation>
    <scope>NUCLEOTIDE SEQUENCE</scope>
    <source>
        <strain evidence="3">KCTC 12368</strain>
    </source>
</reference>
<dbReference type="SUPFAM" id="SSF51735">
    <property type="entry name" value="NAD(P)-binding Rossmann-fold domains"/>
    <property type="match status" value="1"/>
</dbReference>
<dbReference type="PANTHER" id="PTHR43377">
    <property type="entry name" value="BILIVERDIN REDUCTASE A"/>
    <property type="match status" value="1"/>
</dbReference>
<dbReference type="InterPro" id="IPR000683">
    <property type="entry name" value="Gfo/Idh/MocA-like_OxRdtase_N"/>
</dbReference>
<evidence type="ECO:0000313" key="3">
    <source>
        <dbReference type="EMBL" id="GGZ28933.1"/>
    </source>
</evidence>
<dbReference type="Proteomes" id="UP000619457">
    <property type="component" value="Unassembled WGS sequence"/>
</dbReference>
<dbReference type="Pfam" id="PF22725">
    <property type="entry name" value="GFO_IDH_MocA_C3"/>
    <property type="match status" value="1"/>
</dbReference>
<evidence type="ECO:0000259" key="1">
    <source>
        <dbReference type="Pfam" id="PF01408"/>
    </source>
</evidence>
<protein>
    <recommendedName>
        <fullName evidence="5">Oxidoreductase</fullName>
    </recommendedName>
</protein>
<evidence type="ECO:0008006" key="5">
    <source>
        <dbReference type="Google" id="ProtNLM"/>
    </source>
</evidence>
<accession>A0A918URR1</accession>
<dbReference type="InterPro" id="IPR051450">
    <property type="entry name" value="Gfo/Idh/MocA_Oxidoreductases"/>
</dbReference>
<dbReference type="Pfam" id="PF01408">
    <property type="entry name" value="GFO_IDH_MocA"/>
    <property type="match status" value="1"/>
</dbReference>
<feature type="domain" description="Gfo/Idh/MocA-like oxidoreductase N-terminal" evidence="1">
    <location>
        <begin position="18"/>
        <end position="137"/>
    </location>
</feature>
<evidence type="ECO:0000259" key="2">
    <source>
        <dbReference type="Pfam" id="PF22725"/>
    </source>
</evidence>
<dbReference type="AlphaFoldDB" id="A0A918URR1"/>
<reference evidence="3" key="1">
    <citation type="journal article" date="2014" name="Int. J. Syst. Evol. Microbiol.">
        <title>Complete genome sequence of Corynebacterium casei LMG S-19264T (=DSM 44701T), isolated from a smear-ripened cheese.</title>
        <authorList>
            <consortium name="US DOE Joint Genome Institute (JGI-PGF)"/>
            <person name="Walter F."/>
            <person name="Albersmeier A."/>
            <person name="Kalinowski J."/>
            <person name="Ruckert C."/>
        </authorList>
    </citation>
    <scope>NUCLEOTIDE SEQUENCE</scope>
    <source>
        <strain evidence="3">KCTC 12368</strain>
    </source>
</reference>
<dbReference type="Gene3D" id="3.30.360.10">
    <property type="entry name" value="Dihydrodipicolinate Reductase, domain 2"/>
    <property type="match status" value="1"/>
</dbReference>
<evidence type="ECO:0000313" key="4">
    <source>
        <dbReference type="Proteomes" id="UP000619457"/>
    </source>
</evidence>
<dbReference type="SUPFAM" id="SSF55347">
    <property type="entry name" value="Glyceraldehyde-3-phosphate dehydrogenase-like, C-terminal domain"/>
    <property type="match status" value="1"/>
</dbReference>
<dbReference type="EMBL" id="BMWX01000003">
    <property type="protein sequence ID" value="GGZ28933.1"/>
    <property type="molecule type" value="Genomic_DNA"/>
</dbReference>
<dbReference type="InterPro" id="IPR055170">
    <property type="entry name" value="GFO_IDH_MocA-like_dom"/>
</dbReference>
<sequence>MIYFGATSILQAQEKKSFAVVGLSHGHSPWFFEWGKTADMSLAAVYEPNLDLVEHFQQRYELLDSVFYTDLQEMLEQTKPDGILVFGAVKHHLEAVEAAAPLGIHVMVEKPLAANLADAQKMAALAEKHHIQLLVNYETSWYASTSAALRRFEEEEGMGQIRKMVFHHGHEGPMEIGVGKEFLDWLTDPVLNGGGALMDFGCYGANIMTSLMHGERPQSVTAITRTYKPEVYPKVEDEATIIVDYPAAQGIIQASWNWPYGRKDMEIYAQYGYMITEDAIHYRLRQHKAPEQEAIAEEVREGLIPNPFEYFRLVISNEYTQESFSPYTLENNLMVMEILEAAKRSAKLGQKVYLDKEP</sequence>
<dbReference type="Gene3D" id="3.40.50.720">
    <property type="entry name" value="NAD(P)-binding Rossmann-like Domain"/>
    <property type="match status" value="1"/>
</dbReference>
<dbReference type="PANTHER" id="PTHR43377:SF1">
    <property type="entry name" value="BILIVERDIN REDUCTASE A"/>
    <property type="match status" value="1"/>
</dbReference>
<feature type="domain" description="GFO/IDH/MocA-like oxidoreductase" evidence="2">
    <location>
        <begin position="149"/>
        <end position="272"/>
    </location>
</feature>
<proteinExistence type="predicted"/>
<dbReference type="InterPro" id="IPR036291">
    <property type="entry name" value="NAD(P)-bd_dom_sf"/>
</dbReference>
<comment type="caution">
    <text evidence="3">The sequence shown here is derived from an EMBL/GenBank/DDBJ whole genome shotgun (WGS) entry which is preliminary data.</text>
</comment>
<keyword evidence="4" id="KW-1185">Reference proteome</keyword>
<organism evidence="3 4">
    <name type="scientific">Echinicola pacifica</name>
    <dbReference type="NCBI Taxonomy" id="346377"/>
    <lineage>
        <taxon>Bacteria</taxon>
        <taxon>Pseudomonadati</taxon>
        <taxon>Bacteroidota</taxon>
        <taxon>Cytophagia</taxon>
        <taxon>Cytophagales</taxon>
        <taxon>Cyclobacteriaceae</taxon>
        <taxon>Echinicola</taxon>
    </lineage>
</organism>
<dbReference type="RefSeq" id="WP_018472831.1">
    <property type="nucleotide sequence ID" value="NZ_BMWX01000003.1"/>
</dbReference>
<gene>
    <name evidence="3" type="ORF">GCM10007049_22510</name>
</gene>
<dbReference type="GO" id="GO:0000166">
    <property type="term" value="F:nucleotide binding"/>
    <property type="evidence" value="ECO:0007669"/>
    <property type="project" value="InterPro"/>
</dbReference>